<sequence>MSGFDFDRFLGGGLPAEVFDHRSHLAAAYEALRRYPFLEACRVVRECIITLATGAGAPQKYNETITLAAMALVAERMDDESGFEAFTAANADLLDRGFLDAYYSPARLSSPRARGTFLMPDRIPISHTAGASDTHLETSQ</sequence>
<evidence type="ECO:0000313" key="1">
    <source>
        <dbReference type="EMBL" id="MCJ2178662.1"/>
    </source>
</evidence>
<proteinExistence type="predicted"/>
<dbReference type="RefSeq" id="WP_243992911.1">
    <property type="nucleotide sequence ID" value="NZ_JALHLE010000010.1"/>
</dbReference>
<protein>
    <submittedName>
        <fullName evidence="1">Uncharacterized protein</fullName>
    </submittedName>
</protein>
<keyword evidence="2" id="KW-1185">Reference proteome</keyword>
<comment type="caution">
    <text evidence="1">The sequence shown here is derived from an EMBL/GenBank/DDBJ whole genome shotgun (WGS) entry which is preliminary data.</text>
</comment>
<organism evidence="1 2">
    <name type="scientific">Novosphingobium album</name>
    <name type="common">ex Hu et al. 2023</name>
    <dbReference type="NCBI Taxonomy" id="2930093"/>
    <lineage>
        <taxon>Bacteria</taxon>
        <taxon>Pseudomonadati</taxon>
        <taxon>Pseudomonadota</taxon>
        <taxon>Alphaproteobacteria</taxon>
        <taxon>Sphingomonadales</taxon>
        <taxon>Sphingomonadaceae</taxon>
        <taxon>Novosphingobium</taxon>
    </lineage>
</organism>
<reference evidence="1" key="1">
    <citation type="submission" date="2022-03" db="EMBL/GenBank/DDBJ databases">
        <title>Identification of a novel bacterium isolated from mangrove sediments.</title>
        <authorList>
            <person name="Pan X."/>
        </authorList>
    </citation>
    <scope>NUCLEOTIDE SEQUENCE</scope>
    <source>
        <strain evidence="1">B2580</strain>
    </source>
</reference>
<name>A0ABT0B0W2_9SPHN</name>
<dbReference type="EMBL" id="JALHLE010000010">
    <property type="protein sequence ID" value="MCJ2178662.1"/>
    <property type="molecule type" value="Genomic_DNA"/>
</dbReference>
<evidence type="ECO:0000313" key="2">
    <source>
        <dbReference type="Proteomes" id="UP001162880"/>
    </source>
</evidence>
<gene>
    <name evidence="1" type="ORF">MTR64_08810</name>
</gene>
<dbReference type="Proteomes" id="UP001162880">
    <property type="component" value="Unassembled WGS sequence"/>
</dbReference>
<accession>A0ABT0B0W2</accession>